<evidence type="ECO:0000256" key="3">
    <source>
        <dbReference type="ARBA" id="ARBA00022723"/>
    </source>
</evidence>
<dbReference type="PANTHER" id="PTHR43758">
    <property type="entry name" value="7,8-DIHYDRO-8-OXOGUANINE TRIPHOSPHATASE"/>
    <property type="match status" value="1"/>
</dbReference>
<accession>A0A0G0C2H6</accession>
<reference evidence="7 8" key="1">
    <citation type="journal article" date="2015" name="Nature">
        <title>rRNA introns, odd ribosomes, and small enigmatic genomes across a large radiation of phyla.</title>
        <authorList>
            <person name="Brown C.T."/>
            <person name="Hug L.A."/>
            <person name="Thomas B.C."/>
            <person name="Sharon I."/>
            <person name="Castelle C.J."/>
            <person name="Singh A."/>
            <person name="Wilkins M.J."/>
            <person name="Williams K.H."/>
            <person name="Banfield J.F."/>
        </authorList>
    </citation>
    <scope>NUCLEOTIDE SEQUENCE [LARGE SCALE GENOMIC DNA]</scope>
</reference>
<dbReference type="InterPro" id="IPR020084">
    <property type="entry name" value="NUDIX_hydrolase_CS"/>
</dbReference>
<organism evidence="7 8">
    <name type="scientific">candidate division CPR3 bacterium GW2011_GWF2_35_18</name>
    <dbReference type="NCBI Taxonomy" id="1618350"/>
    <lineage>
        <taxon>Bacteria</taxon>
        <taxon>Bacteria division CPR3</taxon>
    </lineage>
</organism>
<feature type="domain" description="Nudix hydrolase" evidence="6">
    <location>
        <begin position="5"/>
        <end position="143"/>
    </location>
</feature>
<dbReference type="InterPro" id="IPR015797">
    <property type="entry name" value="NUDIX_hydrolase-like_dom_sf"/>
</dbReference>
<proteinExistence type="inferred from homology"/>
<keyword evidence="5" id="KW-0460">Magnesium</keyword>
<dbReference type="InterPro" id="IPR000086">
    <property type="entry name" value="NUDIX_hydrolase_dom"/>
</dbReference>
<comment type="caution">
    <text evidence="7">The sequence shown here is derived from an EMBL/GenBank/DDBJ whole genome shotgun (WGS) entry which is preliminary data.</text>
</comment>
<evidence type="ECO:0000313" key="7">
    <source>
        <dbReference type="EMBL" id="KKP70256.1"/>
    </source>
</evidence>
<keyword evidence="3" id="KW-0479">Metal-binding</keyword>
<comment type="similarity">
    <text evidence="2">Belongs to the Nudix hydrolase family.</text>
</comment>
<evidence type="ECO:0000256" key="5">
    <source>
        <dbReference type="ARBA" id="ARBA00022842"/>
    </source>
</evidence>
<evidence type="ECO:0000256" key="1">
    <source>
        <dbReference type="ARBA" id="ARBA00001946"/>
    </source>
</evidence>
<evidence type="ECO:0000259" key="6">
    <source>
        <dbReference type="PROSITE" id="PS51462"/>
    </source>
</evidence>
<evidence type="ECO:0000256" key="2">
    <source>
        <dbReference type="ARBA" id="ARBA00005582"/>
    </source>
</evidence>
<evidence type="ECO:0000256" key="4">
    <source>
        <dbReference type="ARBA" id="ARBA00022801"/>
    </source>
</evidence>
<comment type="cofactor">
    <cofactor evidence="1">
        <name>Mg(2+)</name>
        <dbReference type="ChEBI" id="CHEBI:18420"/>
    </cofactor>
</comment>
<dbReference type="SUPFAM" id="SSF55811">
    <property type="entry name" value="Nudix"/>
    <property type="match status" value="1"/>
</dbReference>
<keyword evidence="4 7" id="KW-0378">Hydrolase</keyword>
<dbReference type="AlphaFoldDB" id="A0A0G0C2H6"/>
<protein>
    <submittedName>
        <fullName evidence="7">NUDIX hydrolase</fullName>
    </submittedName>
</protein>
<dbReference type="Pfam" id="PF00293">
    <property type="entry name" value="NUDIX"/>
    <property type="match status" value="1"/>
</dbReference>
<dbReference type="Proteomes" id="UP000034581">
    <property type="component" value="Unassembled WGS sequence"/>
</dbReference>
<name>A0A0G0C2H6_UNCC3</name>
<dbReference type="EMBL" id="LBQB01000001">
    <property type="protein sequence ID" value="KKP70256.1"/>
    <property type="molecule type" value="Genomic_DNA"/>
</dbReference>
<dbReference type="PANTHER" id="PTHR43758:SF2">
    <property type="entry name" value="OXIDIZED PURINE NUCLEOSIDE TRIPHOSPHATE HYDROLASE"/>
    <property type="match status" value="1"/>
</dbReference>
<dbReference type="Gene3D" id="3.90.79.10">
    <property type="entry name" value="Nucleoside Triphosphate Pyrophosphohydrolase"/>
    <property type="match status" value="1"/>
</dbReference>
<dbReference type="GO" id="GO:0046872">
    <property type="term" value="F:metal ion binding"/>
    <property type="evidence" value="ECO:0007669"/>
    <property type="project" value="UniProtKB-KW"/>
</dbReference>
<evidence type="ECO:0000313" key="8">
    <source>
        <dbReference type="Proteomes" id="UP000034581"/>
    </source>
</evidence>
<dbReference type="PROSITE" id="PS00893">
    <property type="entry name" value="NUDIX_BOX"/>
    <property type="match status" value="1"/>
</dbReference>
<dbReference type="PROSITE" id="PS51462">
    <property type="entry name" value="NUDIX"/>
    <property type="match status" value="1"/>
</dbReference>
<dbReference type="GO" id="GO:0005737">
    <property type="term" value="C:cytoplasm"/>
    <property type="evidence" value="ECO:0007669"/>
    <property type="project" value="TreeGrafter"/>
</dbReference>
<sequence length="174" mass="20369">MNDDKYIRQVQTSVTNFIFHGDEYLFLKRNDNKRIDPGRLNGIGGRVDPGEDYLAAALRETKEETGYDISADKVQFCGVVKLEGGYKEDWVMCFFKMKVDTKKIPHRSETEDGKLIWIQKDKVLDSEYELVDDLYYCFKDVVEGKEIFFINAKLGHDEKIYDIKISKLDRKINF</sequence>
<gene>
    <name evidence="7" type="ORF">UR67_C0001G0165</name>
</gene>
<dbReference type="STRING" id="1618350.UR67_C0001G0165"/>
<dbReference type="GO" id="GO:0016818">
    <property type="term" value="F:hydrolase activity, acting on acid anhydrides, in phosphorus-containing anhydrides"/>
    <property type="evidence" value="ECO:0007669"/>
    <property type="project" value="TreeGrafter"/>
</dbReference>